<dbReference type="InterPro" id="IPR006652">
    <property type="entry name" value="Kelch_1"/>
</dbReference>
<dbReference type="Pfam" id="PF07250">
    <property type="entry name" value="Glyoxal_oxid_N"/>
    <property type="match status" value="1"/>
</dbReference>
<dbReference type="RefSeq" id="XP_033667178.1">
    <property type="nucleotide sequence ID" value="XM_033817077.1"/>
</dbReference>
<protein>
    <submittedName>
        <fullName evidence="6">Copper radical oxidase</fullName>
    </submittedName>
</protein>
<dbReference type="PANTHER" id="PTHR32208">
    <property type="entry name" value="SECRETED PROTEIN-RELATED"/>
    <property type="match status" value="1"/>
</dbReference>
<feature type="chain" id="PRO_5025620092" evidence="2">
    <location>
        <begin position="25"/>
        <end position="607"/>
    </location>
</feature>
<evidence type="ECO:0000256" key="2">
    <source>
        <dbReference type="SAM" id="SignalP"/>
    </source>
</evidence>
<reference evidence="6" key="1">
    <citation type="journal article" date="2020" name="Stud. Mycol.">
        <title>101 Dothideomycetes genomes: a test case for predicting lifestyles and emergence of pathogens.</title>
        <authorList>
            <person name="Haridas S."/>
            <person name="Albert R."/>
            <person name="Binder M."/>
            <person name="Bloem J."/>
            <person name="Labutti K."/>
            <person name="Salamov A."/>
            <person name="Andreopoulos B."/>
            <person name="Baker S."/>
            <person name="Barry K."/>
            <person name="Bills G."/>
            <person name="Bluhm B."/>
            <person name="Cannon C."/>
            <person name="Castanera R."/>
            <person name="Culley D."/>
            <person name="Daum C."/>
            <person name="Ezra D."/>
            <person name="Gonzalez J."/>
            <person name="Henrissat B."/>
            <person name="Kuo A."/>
            <person name="Liang C."/>
            <person name="Lipzen A."/>
            <person name="Lutzoni F."/>
            <person name="Magnuson J."/>
            <person name="Mondo S."/>
            <person name="Nolan M."/>
            <person name="Ohm R."/>
            <person name="Pangilinan J."/>
            <person name="Park H.-J."/>
            <person name="Ramirez L."/>
            <person name="Alfaro M."/>
            <person name="Sun H."/>
            <person name="Tritt A."/>
            <person name="Yoshinaga Y."/>
            <person name="Zwiers L.-H."/>
            <person name="Turgeon B."/>
            <person name="Goodwin S."/>
            <person name="Spatafora J."/>
            <person name="Crous P."/>
            <person name="Grigoriev I."/>
        </authorList>
    </citation>
    <scope>NUCLEOTIDE SEQUENCE</scope>
    <source>
        <strain evidence="6">ATCC 36951</strain>
    </source>
</reference>
<organism evidence="6 7">
    <name type="scientific">Zasmidium cellare ATCC 36951</name>
    <dbReference type="NCBI Taxonomy" id="1080233"/>
    <lineage>
        <taxon>Eukaryota</taxon>
        <taxon>Fungi</taxon>
        <taxon>Dikarya</taxon>
        <taxon>Ascomycota</taxon>
        <taxon>Pezizomycotina</taxon>
        <taxon>Dothideomycetes</taxon>
        <taxon>Dothideomycetidae</taxon>
        <taxon>Mycosphaerellales</taxon>
        <taxon>Mycosphaerellaceae</taxon>
        <taxon>Zasmidium</taxon>
    </lineage>
</organism>
<dbReference type="AlphaFoldDB" id="A0A6A6CKP6"/>
<dbReference type="Gene3D" id="2.60.40.10">
    <property type="entry name" value="Immunoglobulins"/>
    <property type="match status" value="1"/>
</dbReference>
<feature type="domain" description="Apple" evidence="3">
    <location>
        <begin position="43"/>
        <end position="112"/>
    </location>
</feature>
<dbReference type="SMART" id="SM00612">
    <property type="entry name" value="Kelch"/>
    <property type="match status" value="2"/>
</dbReference>
<accession>A0A6A6CKP6</accession>
<evidence type="ECO:0000259" key="3">
    <source>
        <dbReference type="Pfam" id="PF00024"/>
    </source>
</evidence>
<evidence type="ECO:0000313" key="7">
    <source>
        <dbReference type="Proteomes" id="UP000799537"/>
    </source>
</evidence>
<dbReference type="OrthoDB" id="2019572at2759"/>
<dbReference type="Proteomes" id="UP000799537">
    <property type="component" value="Unassembled WGS sequence"/>
</dbReference>
<dbReference type="CDD" id="cd02851">
    <property type="entry name" value="E_set_GO_C"/>
    <property type="match status" value="1"/>
</dbReference>
<dbReference type="InterPro" id="IPR013783">
    <property type="entry name" value="Ig-like_fold"/>
</dbReference>
<feature type="signal peptide" evidence="2">
    <location>
        <begin position="1"/>
        <end position="24"/>
    </location>
</feature>
<dbReference type="InterPro" id="IPR015202">
    <property type="entry name" value="GO-like_E_set"/>
</dbReference>
<dbReference type="Pfam" id="PF00024">
    <property type="entry name" value="PAN_1"/>
    <property type="match status" value="1"/>
</dbReference>
<dbReference type="Pfam" id="PF09118">
    <property type="entry name" value="GO-like_E_set"/>
    <property type="match status" value="1"/>
</dbReference>
<feature type="domain" description="Galactose oxidase-like Early set" evidence="5">
    <location>
        <begin position="510"/>
        <end position="605"/>
    </location>
</feature>
<dbReference type="InterPro" id="IPR003609">
    <property type="entry name" value="Pan_app"/>
</dbReference>
<evidence type="ECO:0000259" key="4">
    <source>
        <dbReference type="Pfam" id="PF07250"/>
    </source>
</evidence>
<dbReference type="PANTHER" id="PTHR32208:SF56">
    <property type="entry name" value="GALACTOSE OXIDASE-RELATED"/>
    <property type="match status" value="1"/>
</dbReference>
<proteinExistence type="predicted"/>
<dbReference type="SUPFAM" id="SSF81296">
    <property type="entry name" value="E set domains"/>
    <property type="match status" value="1"/>
</dbReference>
<evidence type="ECO:0000313" key="6">
    <source>
        <dbReference type="EMBL" id="KAF2166289.1"/>
    </source>
</evidence>
<sequence length="607" mass="64592">MAPHAVSAVSLIISLYATISSAQAITSCPSAETTFTSPSGLTYKTCQGTDYEGPTAQIVPNIANAAACVELCSNTVPCDKSVYDNSNNDCHLKASDTYGLRWTQNTRFTASRRVDVGNVGKWGPLVTLPVIPVAAFVVPTDTNRMLVFSAWGKNDFGGAGGLTQLADYNWKTGAVSQRQISNTKHDMFCPGISSLQDGRIVITGGSNAEAVSIYNPLTNAFTRAPDMKIQRGYQSSTVLSNGKIFTVGGSYSGGIFNKPGEVYDSGSNAWTLLPGADPSQGMLTTDHEGQWRTDNHAWLFAWRDGSVLQAGPSKAMHWFSTTGNGSISEAGIRDGDNDAMCGVNVMYDAGKIFTAGGSQDYTDSPAFNRAHLISIDSPYQPATVEQVSDMRYPRGFANAVVLPDGKILITGGQKRSLVFTDTDSILPAELFDPATKTFRTLAEEQIPRNYHSVSILLADGTVFSGGGGLCYVGGGIGADDSYCNRAVDHPNGQIFSPPYLFNSDGSKATRPTISSVSVTYAKAGGSIKVYMGDSSKTSFSLIRMGSSTHSINTDQRRIALTDVTQSGSSYTVRLPKDAGVLIPGYYYLFAVNGAGVPSIAKTLQIRL</sequence>
<dbReference type="Gene3D" id="2.130.10.80">
    <property type="entry name" value="Galactose oxidase/kelch, beta-propeller"/>
    <property type="match status" value="1"/>
</dbReference>
<gene>
    <name evidence="6" type="ORF">M409DRAFT_66755</name>
</gene>
<dbReference type="Gene3D" id="3.50.4.10">
    <property type="entry name" value="Hepatocyte Growth Factor"/>
    <property type="match status" value="1"/>
</dbReference>
<dbReference type="EMBL" id="ML993597">
    <property type="protein sequence ID" value="KAF2166289.1"/>
    <property type="molecule type" value="Genomic_DNA"/>
</dbReference>
<keyword evidence="1 2" id="KW-0732">Signal</keyword>
<dbReference type="SUPFAM" id="SSF57414">
    <property type="entry name" value="Hairpin loop containing domain-like"/>
    <property type="match status" value="1"/>
</dbReference>
<dbReference type="GeneID" id="54570349"/>
<name>A0A6A6CKP6_ZASCE</name>
<evidence type="ECO:0000256" key="1">
    <source>
        <dbReference type="ARBA" id="ARBA00022729"/>
    </source>
</evidence>
<dbReference type="InterPro" id="IPR037293">
    <property type="entry name" value="Gal_Oxidase_central_sf"/>
</dbReference>
<keyword evidence="7" id="KW-1185">Reference proteome</keyword>
<dbReference type="InterPro" id="IPR009880">
    <property type="entry name" value="Glyoxal_oxidase_N"/>
</dbReference>
<dbReference type="InterPro" id="IPR014756">
    <property type="entry name" value="Ig_E-set"/>
</dbReference>
<evidence type="ECO:0000259" key="5">
    <source>
        <dbReference type="Pfam" id="PF09118"/>
    </source>
</evidence>
<dbReference type="InterPro" id="IPR011043">
    <property type="entry name" value="Gal_Oxase/kelch_b-propeller"/>
</dbReference>
<dbReference type="SUPFAM" id="SSF50965">
    <property type="entry name" value="Galactose oxidase, central domain"/>
    <property type="match status" value="1"/>
</dbReference>
<feature type="domain" description="Glyoxal oxidase N-terminal" evidence="4">
    <location>
        <begin position="183"/>
        <end position="467"/>
    </location>
</feature>